<gene>
    <name evidence="2" type="ORF">Nepgr_001037</name>
</gene>
<reference evidence="2" key="1">
    <citation type="submission" date="2023-05" db="EMBL/GenBank/DDBJ databases">
        <title>Nepenthes gracilis genome sequencing.</title>
        <authorList>
            <person name="Fukushima K."/>
        </authorList>
    </citation>
    <scope>NUCLEOTIDE SEQUENCE</scope>
    <source>
        <strain evidence="2">SING2019-196</strain>
    </source>
</reference>
<comment type="caution">
    <text evidence="2">The sequence shown here is derived from an EMBL/GenBank/DDBJ whole genome shotgun (WGS) entry which is preliminary data.</text>
</comment>
<dbReference type="Proteomes" id="UP001279734">
    <property type="component" value="Unassembled WGS sequence"/>
</dbReference>
<evidence type="ECO:0000313" key="2">
    <source>
        <dbReference type="EMBL" id="GMG99197.1"/>
    </source>
</evidence>
<dbReference type="AlphaFoldDB" id="A0AAD3P6C4"/>
<name>A0AAD3P6C4_NEPGR</name>
<feature type="region of interest" description="Disordered" evidence="1">
    <location>
        <begin position="95"/>
        <end position="114"/>
    </location>
</feature>
<organism evidence="2 3">
    <name type="scientific">Nepenthes gracilis</name>
    <name type="common">Slender pitcher plant</name>
    <dbReference type="NCBI Taxonomy" id="150966"/>
    <lineage>
        <taxon>Eukaryota</taxon>
        <taxon>Viridiplantae</taxon>
        <taxon>Streptophyta</taxon>
        <taxon>Embryophyta</taxon>
        <taxon>Tracheophyta</taxon>
        <taxon>Spermatophyta</taxon>
        <taxon>Magnoliopsida</taxon>
        <taxon>eudicotyledons</taxon>
        <taxon>Gunneridae</taxon>
        <taxon>Pentapetalae</taxon>
        <taxon>Caryophyllales</taxon>
        <taxon>Nepenthaceae</taxon>
        <taxon>Nepenthes</taxon>
    </lineage>
</organism>
<accession>A0AAD3P6C4</accession>
<evidence type="ECO:0000256" key="1">
    <source>
        <dbReference type="SAM" id="MobiDB-lite"/>
    </source>
</evidence>
<dbReference type="EMBL" id="BSYO01000001">
    <property type="protein sequence ID" value="GMG99197.1"/>
    <property type="molecule type" value="Genomic_DNA"/>
</dbReference>
<sequence>MTPSHSDTSCALLPCCNRPFLGSDLGEFFVGCEAPAMIRDDQEDFNDPTLDTLQMLLMANTSQTYLTSLTSEGQQTVNCLLKKRLLAETVETPLSVDSKEKEEFKSSSPQVVAD</sequence>
<proteinExistence type="predicted"/>
<protein>
    <submittedName>
        <fullName evidence="2">Uncharacterized protein</fullName>
    </submittedName>
</protein>
<evidence type="ECO:0000313" key="3">
    <source>
        <dbReference type="Proteomes" id="UP001279734"/>
    </source>
</evidence>
<keyword evidence="3" id="KW-1185">Reference proteome</keyword>